<keyword evidence="4" id="KW-1185">Reference proteome</keyword>
<sequence length="224" mass="25893">MKLFSFILFFITPLILTAQDKLYADEKYYEDQLYIGVQYNSFVTYNKGINNNGVPYSFDAGFIKDMPLNKKRNIGLGIGIGYSYDILRPNITATPNGTNFDYAISNDFSSYKYQSHNIEIPFEFRWRTSTPTNNSFWRIYTGASAVYNISSKTEFNVGSKTVTYSDLEDLTKINYTVYTSIGLGTWNLHLKYYLKSPFKDSVRTIDDQKLSFNQLKIGVLFYIL</sequence>
<feature type="domain" description="Outer membrane protein beta-barrel" evidence="2">
    <location>
        <begin position="22"/>
        <end position="194"/>
    </location>
</feature>
<proteinExistence type="predicted"/>
<keyword evidence="1" id="KW-0732">Signal</keyword>
<feature type="chain" id="PRO_5045578614" description="Outer membrane protein beta-barrel domain-containing protein" evidence="1">
    <location>
        <begin position="19"/>
        <end position="224"/>
    </location>
</feature>
<reference evidence="3 4" key="1">
    <citation type="submission" date="2020-03" db="EMBL/GenBank/DDBJ databases">
        <title>Genomic Encyclopedia of Type Strains, Phase IV (KMG-IV): sequencing the most valuable type-strain genomes for metagenomic binning, comparative biology and taxonomic classification.</title>
        <authorList>
            <person name="Goeker M."/>
        </authorList>
    </citation>
    <scope>NUCLEOTIDE SEQUENCE [LARGE SCALE GENOMIC DNA]</scope>
    <source>
        <strain evidence="3 4">DSM 101599</strain>
    </source>
</reference>
<dbReference type="RefSeq" id="WP_167183889.1">
    <property type="nucleotide sequence ID" value="NZ_JAASQL010000001.1"/>
</dbReference>
<evidence type="ECO:0000256" key="1">
    <source>
        <dbReference type="SAM" id="SignalP"/>
    </source>
</evidence>
<dbReference type="InterPro" id="IPR025665">
    <property type="entry name" value="Beta-barrel_OMP_2"/>
</dbReference>
<dbReference type="Proteomes" id="UP000745859">
    <property type="component" value="Unassembled WGS sequence"/>
</dbReference>
<comment type="caution">
    <text evidence="3">The sequence shown here is derived from an EMBL/GenBank/DDBJ whole genome shotgun (WGS) entry which is preliminary data.</text>
</comment>
<dbReference type="Pfam" id="PF13568">
    <property type="entry name" value="OMP_b-brl_2"/>
    <property type="match status" value="1"/>
</dbReference>
<evidence type="ECO:0000313" key="4">
    <source>
        <dbReference type="Proteomes" id="UP000745859"/>
    </source>
</evidence>
<dbReference type="EMBL" id="JAASQL010000001">
    <property type="protein sequence ID" value="NIJ44247.1"/>
    <property type="molecule type" value="Genomic_DNA"/>
</dbReference>
<accession>A0ABX0U626</accession>
<organism evidence="3 4">
    <name type="scientific">Wenyingzhuangia heitensis</name>
    <dbReference type="NCBI Taxonomy" id="1487859"/>
    <lineage>
        <taxon>Bacteria</taxon>
        <taxon>Pseudomonadati</taxon>
        <taxon>Bacteroidota</taxon>
        <taxon>Flavobacteriia</taxon>
        <taxon>Flavobacteriales</taxon>
        <taxon>Flavobacteriaceae</taxon>
        <taxon>Wenyingzhuangia</taxon>
    </lineage>
</organism>
<evidence type="ECO:0000259" key="2">
    <source>
        <dbReference type="Pfam" id="PF13568"/>
    </source>
</evidence>
<gene>
    <name evidence="3" type="ORF">FHR24_000686</name>
</gene>
<feature type="signal peptide" evidence="1">
    <location>
        <begin position="1"/>
        <end position="18"/>
    </location>
</feature>
<evidence type="ECO:0000313" key="3">
    <source>
        <dbReference type="EMBL" id="NIJ44247.1"/>
    </source>
</evidence>
<name>A0ABX0U626_9FLAO</name>
<protein>
    <recommendedName>
        <fullName evidence="2">Outer membrane protein beta-barrel domain-containing protein</fullName>
    </recommendedName>
</protein>